<dbReference type="OrthoDB" id="8969999at2"/>
<evidence type="ECO:0000313" key="9">
    <source>
        <dbReference type="Proteomes" id="UP000282957"/>
    </source>
</evidence>
<dbReference type="InterPro" id="IPR052518">
    <property type="entry name" value="CHR_Transporter"/>
</dbReference>
<proteinExistence type="inferred from homology"/>
<dbReference type="PANTHER" id="PTHR43663:SF1">
    <property type="entry name" value="CHROMATE TRANSPORTER"/>
    <property type="match status" value="1"/>
</dbReference>
<dbReference type="PANTHER" id="PTHR43663">
    <property type="entry name" value="CHROMATE TRANSPORT PROTEIN-RELATED"/>
    <property type="match status" value="1"/>
</dbReference>
<evidence type="ECO:0000256" key="7">
    <source>
        <dbReference type="SAM" id="Phobius"/>
    </source>
</evidence>
<feature type="transmembrane region" description="Helical" evidence="7">
    <location>
        <begin position="12"/>
        <end position="35"/>
    </location>
</feature>
<sequence length="186" mass="19887">MTERHVPTTGELFLAFLQIGGLAFGGAVAFARSVLVDQRKWLTEREYAELLGLGQVLPGPNVGNFAVIYGRQCRGLMGSVAAMGGFILLPLFIVLGLVALWMEYGQNPWLDAFMKGVAAAAAGLAVGSALKSLSKLTLPVEQLVAVGVICLLAAWARVPLGWIILFCTPVTLALSLYRGWKKRKAA</sequence>
<dbReference type="AlphaFoldDB" id="A0A437MP40"/>
<keyword evidence="6 7" id="KW-0472">Membrane</keyword>
<feature type="transmembrane region" description="Helical" evidence="7">
    <location>
        <begin position="113"/>
        <end position="130"/>
    </location>
</feature>
<comment type="similarity">
    <text evidence="2">Belongs to the chromate ion transporter (CHR) (TC 2.A.51) family.</text>
</comment>
<dbReference type="EMBL" id="SACL01000001">
    <property type="protein sequence ID" value="RVT99421.1"/>
    <property type="molecule type" value="Genomic_DNA"/>
</dbReference>
<evidence type="ECO:0000313" key="8">
    <source>
        <dbReference type="EMBL" id="RVT99421.1"/>
    </source>
</evidence>
<keyword evidence="4 7" id="KW-0812">Transmembrane</keyword>
<keyword evidence="9" id="KW-1185">Reference proteome</keyword>
<feature type="transmembrane region" description="Helical" evidence="7">
    <location>
        <begin position="137"/>
        <end position="156"/>
    </location>
</feature>
<feature type="transmembrane region" description="Helical" evidence="7">
    <location>
        <begin position="80"/>
        <end position="101"/>
    </location>
</feature>
<accession>A0A437MP40</accession>
<evidence type="ECO:0000256" key="5">
    <source>
        <dbReference type="ARBA" id="ARBA00022989"/>
    </source>
</evidence>
<keyword evidence="5 7" id="KW-1133">Transmembrane helix</keyword>
<evidence type="ECO:0000256" key="3">
    <source>
        <dbReference type="ARBA" id="ARBA00022475"/>
    </source>
</evidence>
<feature type="transmembrane region" description="Helical" evidence="7">
    <location>
        <begin position="162"/>
        <end position="180"/>
    </location>
</feature>
<gene>
    <name evidence="8" type="ORF">EOD42_04855</name>
</gene>
<name>A0A437MP40_9PROT</name>
<evidence type="ECO:0000256" key="6">
    <source>
        <dbReference type="ARBA" id="ARBA00023136"/>
    </source>
</evidence>
<comment type="subcellular location">
    <subcellularLocation>
        <location evidence="1">Cell membrane</location>
        <topology evidence="1">Multi-pass membrane protein</topology>
    </subcellularLocation>
</comment>
<evidence type="ECO:0000256" key="4">
    <source>
        <dbReference type="ARBA" id="ARBA00022692"/>
    </source>
</evidence>
<dbReference type="Proteomes" id="UP000282957">
    <property type="component" value="Unassembled WGS sequence"/>
</dbReference>
<dbReference type="GO" id="GO:0015109">
    <property type="term" value="F:chromate transmembrane transporter activity"/>
    <property type="evidence" value="ECO:0007669"/>
    <property type="project" value="InterPro"/>
</dbReference>
<reference evidence="8 9" key="1">
    <citation type="submission" date="2019-01" db="EMBL/GenBank/DDBJ databases">
        <authorList>
            <person name="Chen W.-M."/>
        </authorList>
    </citation>
    <scope>NUCLEOTIDE SEQUENCE [LARGE SCALE GENOMIC DNA]</scope>
    <source>
        <strain evidence="8 9">CCP-6</strain>
    </source>
</reference>
<comment type="caution">
    <text evidence="8">The sequence shown here is derived from an EMBL/GenBank/DDBJ whole genome shotgun (WGS) entry which is preliminary data.</text>
</comment>
<evidence type="ECO:0000256" key="2">
    <source>
        <dbReference type="ARBA" id="ARBA00005262"/>
    </source>
</evidence>
<dbReference type="RefSeq" id="WP_127786316.1">
    <property type="nucleotide sequence ID" value="NZ_SACL01000001.1"/>
</dbReference>
<protein>
    <submittedName>
        <fullName evidence="8">Chromate transporter</fullName>
    </submittedName>
</protein>
<dbReference type="Pfam" id="PF02417">
    <property type="entry name" value="Chromate_transp"/>
    <property type="match status" value="1"/>
</dbReference>
<dbReference type="InterPro" id="IPR003370">
    <property type="entry name" value="Chromate_transpt"/>
</dbReference>
<dbReference type="GO" id="GO:0005886">
    <property type="term" value="C:plasma membrane"/>
    <property type="evidence" value="ECO:0007669"/>
    <property type="project" value="UniProtKB-SubCell"/>
</dbReference>
<keyword evidence="3" id="KW-1003">Cell membrane</keyword>
<evidence type="ECO:0000256" key="1">
    <source>
        <dbReference type="ARBA" id="ARBA00004651"/>
    </source>
</evidence>
<organism evidence="8 9">
    <name type="scientific">Rhodovarius crocodyli</name>
    <dbReference type="NCBI Taxonomy" id="1979269"/>
    <lineage>
        <taxon>Bacteria</taxon>
        <taxon>Pseudomonadati</taxon>
        <taxon>Pseudomonadota</taxon>
        <taxon>Alphaproteobacteria</taxon>
        <taxon>Acetobacterales</taxon>
        <taxon>Roseomonadaceae</taxon>
        <taxon>Rhodovarius</taxon>
    </lineage>
</organism>